<feature type="compositionally biased region" description="Basic and acidic residues" evidence="1">
    <location>
        <begin position="13"/>
        <end position="35"/>
    </location>
</feature>
<comment type="caution">
    <text evidence="2">The sequence shown here is derived from an EMBL/GenBank/DDBJ whole genome shotgun (WGS) entry which is preliminary data.</text>
</comment>
<sequence length="144" mass="15867">MPKLPPKPSKGTLTDKHGSFQINKIREPKAAKKATEATASEEIELRGLARDLAREQREKSAADLVAQKQLEAQQLQDAWEKCTPTCTCPLVFVGLARVGACPIAGLKKCRVCNDIKKSKCAKAACRNVHLRTFKLLEPHSVYLS</sequence>
<name>A0AAE0C8R0_9CHLO</name>
<dbReference type="EMBL" id="LGRX02026649">
    <property type="protein sequence ID" value="KAK3250531.1"/>
    <property type="molecule type" value="Genomic_DNA"/>
</dbReference>
<evidence type="ECO:0000313" key="2">
    <source>
        <dbReference type="EMBL" id="KAK3250531.1"/>
    </source>
</evidence>
<organism evidence="2 3">
    <name type="scientific">Cymbomonas tetramitiformis</name>
    <dbReference type="NCBI Taxonomy" id="36881"/>
    <lineage>
        <taxon>Eukaryota</taxon>
        <taxon>Viridiplantae</taxon>
        <taxon>Chlorophyta</taxon>
        <taxon>Pyramimonadophyceae</taxon>
        <taxon>Pyramimonadales</taxon>
        <taxon>Pyramimonadaceae</taxon>
        <taxon>Cymbomonas</taxon>
    </lineage>
</organism>
<keyword evidence="3" id="KW-1185">Reference proteome</keyword>
<proteinExistence type="predicted"/>
<dbReference type="Proteomes" id="UP001190700">
    <property type="component" value="Unassembled WGS sequence"/>
</dbReference>
<protein>
    <submittedName>
        <fullName evidence="2">Uncharacterized protein</fullName>
    </submittedName>
</protein>
<gene>
    <name evidence="2" type="ORF">CYMTET_40091</name>
</gene>
<evidence type="ECO:0000313" key="3">
    <source>
        <dbReference type="Proteomes" id="UP001190700"/>
    </source>
</evidence>
<reference evidence="2 3" key="1">
    <citation type="journal article" date="2015" name="Genome Biol. Evol.">
        <title>Comparative Genomics of a Bacterivorous Green Alga Reveals Evolutionary Causalities and Consequences of Phago-Mixotrophic Mode of Nutrition.</title>
        <authorList>
            <person name="Burns J.A."/>
            <person name="Paasch A."/>
            <person name="Narechania A."/>
            <person name="Kim E."/>
        </authorList>
    </citation>
    <scope>NUCLEOTIDE SEQUENCE [LARGE SCALE GENOMIC DNA]</scope>
    <source>
        <strain evidence="2 3">PLY_AMNH</strain>
    </source>
</reference>
<evidence type="ECO:0000256" key="1">
    <source>
        <dbReference type="SAM" id="MobiDB-lite"/>
    </source>
</evidence>
<accession>A0AAE0C8R0</accession>
<feature type="region of interest" description="Disordered" evidence="1">
    <location>
        <begin position="1"/>
        <end position="38"/>
    </location>
</feature>
<dbReference type="AlphaFoldDB" id="A0AAE0C8R0"/>